<sequence length="188" mass="20885">MILASLLVFLLIPHKAFCDDTGKEGDAYQQINEGIGNVAAWGISLIKPSFQGAFSYGASKVASEAMLACGVCVRNNEDPNVKCQQALEWAARTIALSAFGGHAYNNGALKREGDPSYDWYHAVEKLLDGDSIRAFLSDFISFVWDRIHLVPHLFYTIVNWILSLTSRFMRELVELVSFLLVTLKATLH</sequence>
<dbReference type="KEGG" id="tdl:TDEL_0D06680"/>
<evidence type="ECO:0000313" key="3">
    <source>
        <dbReference type="Proteomes" id="UP000005627"/>
    </source>
</evidence>
<dbReference type="RefSeq" id="XP_003681463.1">
    <property type="nucleotide sequence ID" value="XM_003681415.1"/>
</dbReference>
<organism evidence="2 3">
    <name type="scientific">Torulaspora delbrueckii</name>
    <name type="common">Yeast</name>
    <name type="synonym">Candida colliculosa</name>
    <dbReference type="NCBI Taxonomy" id="4950"/>
    <lineage>
        <taxon>Eukaryota</taxon>
        <taxon>Fungi</taxon>
        <taxon>Dikarya</taxon>
        <taxon>Ascomycota</taxon>
        <taxon>Saccharomycotina</taxon>
        <taxon>Saccharomycetes</taxon>
        <taxon>Saccharomycetales</taxon>
        <taxon>Saccharomycetaceae</taxon>
        <taxon>Torulaspora</taxon>
    </lineage>
</organism>
<accession>G8ZUF8</accession>
<protein>
    <submittedName>
        <fullName evidence="2">Uncharacterized protein</fullName>
    </submittedName>
</protein>
<dbReference type="AlphaFoldDB" id="G8ZUF8"/>
<keyword evidence="3" id="KW-1185">Reference proteome</keyword>
<dbReference type="eggNOG" id="ENOG502SXIQ">
    <property type="taxonomic scope" value="Eukaryota"/>
</dbReference>
<dbReference type="Proteomes" id="UP000005627">
    <property type="component" value="Chromosome 4"/>
</dbReference>
<dbReference type="InParanoid" id="G8ZUF8"/>
<dbReference type="EMBL" id="HE616745">
    <property type="protein sequence ID" value="CCE92252.1"/>
    <property type="molecule type" value="Genomic_DNA"/>
</dbReference>
<feature type="signal peptide" evidence="1">
    <location>
        <begin position="1"/>
        <end position="18"/>
    </location>
</feature>
<name>G8ZUF8_TORDE</name>
<evidence type="ECO:0000256" key="1">
    <source>
        <dbReference type="SAM" id="SignalP"/>
    </source>
</evidence>
<evidence type="ECO:0000313" key="2">
    <source>
        <dbReference type="EMBL" id="CCE92252.1"/>
    </source>
</evidence>
<reference evidence="2 3" key="1">
    <citation type="journal article" date="2011" name="Proc. Natl. Acad. Sci. U.S.A.">
        <title>Evolutionary erosion of yeast sex chromosomes by mating-type switching accidents.</title>
        <authorList>
            <person name="Gordon J.L."/>
            <person name="Armisen D."/>
            <person name="Proux-Wera E."/>
            <person name="Oheigeartaigh S.S."/>
            <person name="Byrne K.P."/>
            <person name="Wolfe K.H."/>
        </authorList>
    </citation>
    <scope>NUCLEOTIDE SEQUENCE [LARGE SCALE GENOMIC DNA]</scope>
    <source>
        <strain evidence="3">ATCC 10662 / CBS 1146 / NBRC 0425 / NCYC 2629 / NRRL Y-866</strain>
    </source>
</reference>
<keyword evidence="1" id="KW-0732">Signal</keyword>
<dbReference type="GeneID" id="11503619"/>
<gene>
    <name evidence="2" type="primary">TDEL0D06680</name>
    <name evidence="2" type="ORF">TDEL_0D06680</name>
</gene>
<dbReference type="HOGENOM" id="CLU_1442008_0_0_1"/>
<feature type="chain" id="PRO_5003519231" evidence="1">
    <location>
        <begin position="19"/>
        <end position="188"/>
    </location>
</feature>
<proteinExistence type="predicted"/>